<name>A0A6C0LB38_9ZZZZ</name>
<dbReference type="AlphaFoldDB" id="A0A6C0LB38"/>
<protein>
    <submittedName>
        <fullName evidence="1">Uncharacterized protein</fullName>
    </submittedName>
</protein>
<dbReference type="EMBL" id="MN740453">
    <property type="protein sequence ID" value="QHU27285.1"/>
    <property type="molecule type" value="Genomic_DNA"/>
</dbReference>
<evidence type="ECO:0000313" key="1">
    <source>
        <dbReference type="EMBL" id="QHU27285.1"/>
    </source>
</evidence>
<reference evidence="1" key="1">
    <citation type="journal article" date="2020" name="Nature">
        <title>Giant virus diversity and host interactions through global metagenomics.</title>
        <authorList>
            <person name="Schulz F."/>
            <person name="Roux S."/>
            <person name="Paez-Espino D."/>
            <person name="Jungbluth S."/>
            <person name="Walsh D.A."/>
            <person name="Denef V.J."/>
            <person name="McMahon K.D."/>
            <person name="Konstantinidis K.T."/>
            <person name="Eloe-Fadrosh E.A."/>
            <person name="Kyrpides N.C."/>
            <person name="Woyke T."/>
        </authorList>
    </citation>
    <scope>NUCLEOTIDE SEQUENCE</scope>
    <source>
        <strain evidence="1">GVMAG-M-3300027763-16</strain>
    </source>
</reference>
<sequence length="273" mass="32433">MNSSIIRDKEYDYHTFTNVELTGVIVKWEIRYLGGDDDKTYVYDYHLFIRYGEKVYVDIMSVGEIVVSLAELQKNRYLKYYYDLSLMLTNNKNHVIHIIQGCKYRSTEPYIYIENRCWVIETAFIDASYSKVVDNVHVCYYKINPYKLENMEYSSEEDLTNFHKINIKRKCDIYWGGLFESIHTRYNNLVIDYNINIMEKELDELSTFFEDKKNVINLVALNNKEGMNDDVLRIIFNFLVSGEGFKRYSGIIDKIENCKNKNKLELKAQILEA</sequence>
<organism evidence="1">
    <name type="scientific">viral metagenome</name>
    <dbReference type="NCBI Taxonomy" id="1070528"/>
    <lineage>
        <taxon>unclassified sequences</taxon>
        <taxon>metagenomes</taxon>
        <taxon>organismal metagenomes</taxon>
    </lineage>
</organism>
<proteinExistence type="predicted"/>
<accession>A0A6C0LB38</accession>